<evidence type="ECO:0000313" key="1">
    <source>
        <dbReference type="EMBL" id="CAI9606140.1"/>
    </source>
</evidence>
<evidence type="ECO:0000313" key="2">
    <source>
        <dbReference type="Proteomes" id="UP001162483"/>
    </source>
</evidence>
<evidence type="ECO:0008006" key="3">
    <source>
        <dbReference type="Google" id="ProtNLM"/>
    </source>
</evidence>
<sequence length="254" mass="28645">MVDTACVTQRAVSKTGAEHLRRLISKSRSSQTALKDKIPPVTVKGSMLDILTQTLNGWKSEETVKYFFGTSYVIEPPVPKEEVPIASDQTEELDEDDISFEAIKDTNSARLNECLPFKNDNDESNALPDFAKLQEETKLMELRVQEFFRGHYVLPEEVENGKLKEGKSASKKAEAPWAPPLPLVDSCSQQQIRRRIVLEKLKKVLPAILVPLQIAYSDVSKELHNLVKTFRFTNKNINHTIPEWSIIGIVLLSA</sequence>
<dbReference type="PANTHER" id="PTHR14732:SF0">
    <property type="entry name" value="RNA POLYMERASE II SUBUNIT B1 CTD PHOSPHATASE RPAP2-RELATED"/>
    <property type="match status" value="1"/>
</dbReference>
<comment type="caution">
    <text evidence="1">The sequence shown here is derived from an EMBL/GenBank/DDBJ whole genome shotgun (WGS) entry which is preliminary data.</text>
</comment>
<dbReference type="InterPro" id="IPR039693">
    <property type="entry name" value="Rtr1/RPAP2"/>
</dbReference>
<name>A0ABN9G9Y6_9NEOB</name>
<keyword evidence="2" id="KW-1185">Reference proteome</keyword>
<gene>
    <name evidence="1" type="ORF">SPARVUS_LOCUS13727475</name>
</gene>
<dbReference type="EMBL" id="CATNWA010018235">
    <property type="protein sequence ID" value="CAI9606140.1"/>
    <property type="molecule type" value="Genomic_DNA"/>
</dbReference>
<organism evidence="1 2">
    <name type="scientific">Staurois parvus</name>
    <dbReference type="NCBI Taxonomy" id="386267"/>
    <lineage>
        <taxon>Eukaryota</taxon>
        <taxon>Metazoa</taxon>
        <taxon>Chordata</taxon>
        <taxon>Craniata</taxon>
        <taxon>Vertebrata</taxon>
        <taxon>Euteleostomi</taxon>
        <taxon>Amphibia</taxon>
        <taxon>Batrachia</taxon>
        <taxon>Anura</taxon>
        <taxon>Neobatrachia</taxon>
        <taxon>Ranoidea</taxon>
        <taxon>Ranidae</taxon>
        <taxon>Staurois</taxon>
    </lineage>
</organism>
<accession>A0ABN9G9Y6</accession>
<protein>
    <recommendedName>
        <fullName evidence="3">RNA polymerase II subunit B1 CTD phosphatase RPAP2 homolog</fullName>
    </recommendedName>
</protein>
<dbReference type="PANTHER" id="PTHR14732">
    <property type="entry name" value="RNA POLYMERASE II SUBUNIT B1 CTD PHOSPHATASE RPAP2-RELATED"/>
    <property type="match status" value="1"/>
</dbReference>
<proteinExistence type="predicted"/>
<dbReference type="Proteomes" id="UP001162483">
    <property type="component" value="Unassembled WGS sequence"/>
</dbReference>
<reference evidence="1" key="1">
    <citation type="submission" date="2023-05" db="EMBL/GenBank/DDBJ databases">
        <authorList>
            <person name="Stuckert A."/>
        </authorList>
    </citation>
    <scope>NUCLEOTIDE SEQUENCE</scope>
</reference>